<feature type="region of interest" description="Disordered" evidence="6">
    <location>
        <begin position="149"/>
        <end position="178"/>
    </location>
</feature>
<dbReference type="EMBL" id="PDND01000098">
    <property type="protein sequence ID" value="PGH32271.1"/>
    <property type="molecule type" value="Genomic_DNA"/>
</dbReference>
<dbReference type="Proteomes" id="UP000226031">
    <property type="component" value="Unassembled WGS sequence"/>
</dbReference>
<keyword evidence="2" id="KW-0812">Transmembrane</keyword>
<reference evidence="7 8" key="1">
    <citation type="submission" date="2017-10" db="EMBL/GenBank/DDBJ databases">
        <title>Comparative genomics in systemic dimorphic fungi from Ajellomycetaceae.</title>
        <authorList>
            <person name="Munoz J.F."/>
            <person name="Mcewen J.G."/>
            <person name="Clay O.K."/>
            <person name="Cuomo C.A."/>
        </authorList>
    </citation>
    <scope>NUCLEOTIDE SEQUENCE [LARGE SCALE GENOMIC DNA]</scope>
    <source>
        <strain evidence="7 8">UAMH4076</strain>
    </source>
</reference>
<feature type="compositionally biased region" description="Low complexity" evidence="6">
    <location>
        <begin position="408"/>
        <end position="428"/>
    </location>
</feature>
<evidence type="ECO:0000256" key="1">
    <source>
        <dbReference type="ARBA" id="ARBA00004370"/>
    </source>
</evidence>
<keyword evidence="8" id="KW-1185">Reference proteome</keyword>
<dbReference type="GO" id="GO:0016020">
    <property type="term" value="C:membrane"/>
    <property type="evidence" value="ECO:0007669"/>
    <property type="project" value="UniProtKB-SubCell"/>
</dbReference>
<comment type="caution">
    <text evidence="7">The sequence shown here is derived from an EMBL/GenBank/DDBJ whole genome shotgun (WGS) entry which is preliminary data.</text>
</comment>
<sequence length="562" mass="60064">MGSSSEGPNPLRPYYVPPSIGLPKSPPNAASGLPVSNALVSKANIRNSTREIFSDFDYSEYLGESSPTISDSIKELIEKALWRYSSVLTAQPFEVAKTILQVYVAQDAQADLAGRDERQRPDQGYRDNYYEEDSALSSDDESSYFTSDAALTPSAPASRNRRSRPRITDRRGYIPSASAPANKNTLKIKDPSALFEVLAQLWGTSGPTSLWKASNSSFVYSLLLPTLNTFIRSLLSAILAFPEEGLSSLAEPDILTSSSPGSSLLLTCISSALSAILLSPIDTTRTYLILAPLNQGPRSLRHAIRLLPTPSYLIPPHLLPITILNSTLPNLLTSATPLFLKSFLSLDPVLNPSSWSAFTFLASCLDLAVRFPLETVLRRAQIATFTSPALRQQGSLLPSPSPSPSPSPTSTTAPPLPPTTKKSSAPPAVVETIVPTPQSYRGIIGTMWTIVYEEGTNPHALELEQVYARHGAQSSSSSRTSSAQGTAVSRRAQKRRQGQGVQGLYRGWRLGMWALVGVWGSGLLGTALGTGDDEMVAGPGGARLALESAGGRAGSASTKGAF</sequence>
<dbReference type="InterPro" id="IPR023395">
    <property type="entry name" value="MCP_dom_sf"/>
</dbReference>
<comment type="subcellular location">
    <subcellularLocation>
        <location evidence="1">Membrane</location>
    </subcellularLocation>
</comment>
<evidence type="ECO:0000256" key="4">
    <source>
        <dbReference type="ARBA" id="ARBA00022989"/>
    </source>
</evidence>
<organism evidence="7 8">
    <name type="scientific">[Emmonsia] crescens</name>
    <dbReference type="NCBI Taxonomy" id="73230"/>
    <lineage>
        <taxon>Eukaryota</taxon>
        <taxon>Fungi</taxon>
        <taxon>Dikarya</taxon>
        <taxon>Ascomycota</taxon>
        <taxon>Pezizomycotina</taxon>
        <taxon>Eurotiomycetes</taxon>
        <taxon>Eurotiomycetidae</taxon>
        <taxon>Onygenales</taxon>
        <taxon>Ajellomycetaceae</taxon>
        <taxon>Emergomyces</taxon>
    </lineage>
</organism>
<accession>A0A2B7ZFX5</accession>
<dbReference type="VEuPathDB" id="FungiDB:EMCG_00049"/>
<name>A0A2B7ZFX5_9EURO</name>
<evidence type="ECO:0000313" key="8">
    <source>
        <dbReference type="Proteomes" id="UP000226031"/>
    </source>
</evidence>
<keyword evidence="4" id="KW-1133">Transmembrane helix</keyword>
<evidence type="ECO:0000256" key="3">
    <source>
        <dbReference type="ARBA" id="ARBA00022792"/>
    </source>
</evidence>
<dbReference type="AlphaFoldDB" id="A0A2B7ZFX5"/>
<protein>
    <recommendedName>
        <fullName evidence="9">Mitochondrial fusion protein</fullName>
    </recommendedName>
</protein>
<evidence type="ECO:0008006" key="9">
    <source>
        <dbReference type="Google" id="ProtNLM"/>
    </source>
</evidence>
<evidence type="ECO:0000256" key="6">
    <source>
        <dbReference type="SAM" id="MobiDB-lite"/>
    </source>
</evidence>
<dbReference type="Gene3D" id="1.50.40.10">
    <property type="entry name" value="Mitochondrial carrier domain"/>
    <property type="match status" value="1"/>
</dbReference>
<proteinExistence type="predicted"/>
<evidence type="ECO:0000313" key="7">
    <source>
        <dbReference type="EMBL" id="PGH32271.1"/>
    </source>
</evidence>
<dbReference type="SUPFAM" id="SSF103506">
    <property type="entry name" value="Mitochondrial carrier"/>
    <property type="match status" value="1"/>
</dbReference>
<gene>
    <name evidence="7" type="ORF">GX50_04938</name>
</gene>
<feature type="region of interest" description="Disordered" evidence="6">
    <location>
        <begin position="471"/>
        <end position="500"/>
    </location>
</feature>
<keyword evidence="3" id="KW-0999">Mitochondrion inner membrane</keyword>
<evidence type="ECO:0000256" key="5">
    <source>
        <dbReference type="ARBA" id="ARBA00023136"/>
    </source>
</evidence>
<keyword evidence="5" id="KW-0472">Membrane</keyword>
<keyword evidence="3" id="KW-0496">Mitochondrion</keyword>
<evidence type="ECO:0000256" key="2">
    <source>
        <dbReference type="ARBA" id="ARBA00022692"/>
    </source>
</evidence>
<feature type="compositionally biased region" description="Low complexity" evidence="6">
    <location>
        <begin position="471"/>
        <end position="487"/>
    </location>
</feature>
<dbReference type="STRING" id="73230.A0A2B7ZFX5"/>
<feature type="region of interest" description="Disordered" evidence="6">
    <location>
        <begin position="392"/>
        <end position="430"/>
    </location>
</feature>